<keyword evidence="3" id="KW-1185">Reference proteome</keyword>
<gene>
    <name evidence="1" type="ORF">NPIL_501351</name>
    <name evidence="2" type="ORF">NPIL_533591</name>
</gene>
<accession>A0A8X6MML5</accession>
<dbReference type="EMBL" id="BMAW01027376">
    <property type="protein sequence ID" value="GFU01850.1"/>
    <property type="molecule type" value="Genomic_DNA"/>
</dbReference>
<evidence type="ECO:0000313" key="3">
    <source>
        <dbReference type="Proteomes" id="UP000887013"/>
    </source>
</evidence>
<dbReference type="EMBL" id="BMAW01048791">
    <property type="protein sequence ID" value="GFS67839.1"/>
    <property type="molecule type" value="Genomic_DNA"/>
</dbReference>
<organism evidence="1 3">
    <name type="scientific">Nephila pilipes</name>
    <name type="common">Giant wood spider</name>
    <name type="synonym">Nephila maculata</name>
    <dbReference type="NCBI Taxonomy" id="299642"/>
    <lineage>
        <taxon>Eukaryota</taxon>
        <taxon>Metazoa</taxon>
        <taxon>Ecdysozoa</taxon>
        <taxon>Arthropoda</taxon>
        <taxon>Chelicerata</taxon>
        <taxon>Arachnida</taxon>
        <taxon>Araneae</taxon>
        <taxon>Araneomorphae</taxon>
        <taxon>Entelegynae</taxon>
        <taxon>Araneoidea</taxon>
        <taxon>Nephilidae</taxon>
        <taxon>Nephila</taxon>
    </lineage>
</organism>
<dbReference type="Proteomes" id="UP000887013">
    <property type="component" value="Unassembled WGS sequence"/>
</dbReference>
<evidence type="ECO:0000313" key="1">
    <source>
        <dbReference type="EMBL" id="GFS67839.1"/>
    </source>
</evidence>
<evidence type="ECO:0000313" key="2">
    <source>
        <dbReference type="EMBL" id="GFU01850.1"/>
    </source>
</evidence>
<reference evidence="1" key="1">
    <citation type="submission" date="2020-08" db="EMBL/GenBank/DDBJ databases">
        <title>Multicomponent nature underlies the extraordinary mechanical properties of spider dragline silk.</title>
        <authorList>
            <person name="Kono N."/>
            <person name="Nakamura H."/>
            <person name="Mori M."/>
            <person name="Yoshida Y."/>
            <person name="Ohtoshi R."/>
            <person name="Malay A.D."/>
            <person name="Moran D.A.P."/>
            <person name="Tomita M."/>
            <person name="Numata K."/>
            <person name="Arakawa K."/>
        </authorList>
    </citation>
    <scope>NUCLEOTIDE SEQUENCE</scope>
</reference>
<comment type="caution">
    <text evidence="1">The sequence shown here is derived from an EMBL/GenBank/DDBJ whole genome shotgun (WGS) entry which is preliminary data.</text>
</comment>
<proteinExistence type="predicted"/>
<name>A0A8X6MML5_NEPPI</name>
<sequence length="116" mass="13673">MMLRKWKTDSLELRELQKDPMFELNFLLIVRKGEEKKEIYSLNHTQDHSSTLGMKKGEIIIIKKEVSLGFVKLELDDENSMKMQRMINDHVTIIVSKPREEVVDMEKVKSENVPQN</sequence>
<protein>
    <submittedName>
        <fullName evidence="1">Uncharacterized protein</fullName>
    </submittedName>
</protein>
<dbReference type="AlphaFoldDB" id="A0A8X6MML5"/>